<evidence type="ECO:0000313" key="2">
    <source>
        <dbReference type="EMBL" id="SMX28471.1"/>
    </source>
</evidence>
<proteinExistence type="predicted"/>
<evidence type="ECO:0000256" key="1">
    <source>
        <dbReference type="SAM" id="Phobius"/>
    </source>
</evidence>
<dbReference type="EMBL" id="FXXP01000002">
    <property type="protein sequence ID" value="SMX28471.1"/>
    <property type="molecule type" value="Genomic_DNA"/>
</dbReference>
<organism evidence="2 3">
    <name type="scientific">Pelagimonas phthalicica</name>
    <dbReference type="NCBI Taxonomy" id="1037362"/>
    <lineage>
        <taxon>Bacteria</taxon>
        <taxon>Pseudomonadati</taxon>
        <taxon>Pseudomonadota</taxon>
        <taxon>Alphaproteobacteria</taxon>
        <taxon>Rhodobacterales</taxon>
        <taxon>Roseobacteraceae</taxon>
        <taxon>Pelagimonas</taxon>
    </lineage>
</organism>
<gene>
    <name evidence="2" type="ORF">TRP8649_02592</name>
</gene>
<accession>A0A238JCN0</accession>
<protein>
    <submittedName>
        <fullName evidence="2">Uncharacterized protein</fullName>
    </submittedName>
</protein>
<dbReference type="Proteomes" id="UP000225972">
    <property type="component" value="Unassembled WGS sequence"/>
</dbReference>
<name>A0A238JCN0_9RHOB</name>
<evidence type="ECO:0000313" key="3">
    <source>
        <dbReference type="Proteomes" id="UP000225972"/>
    </source>
</evidence>
<keyword evidence="1" id="KW-0812">Transmembrane</keyword>
<keyword evidence="3" id="KW-1185">Reference proteome</keyword>
<keyword evidence="1" id="KW-0472">Membrane</keyword>
<reference evidence="3" key="1">
    <citation type="submission" date="2017-05" db="EMBL/GenBank/DDBJ databases">
        <authorList>
            <person name="Rodrigo-Torres L."/>
            <person name="Arahal R. D."/>
            <person name="Lucena T."/>
        </authorList>
    </citation>
    <scope>NUCLEOTIDE SEQUENCE [LARGE SCALE GENOMIC DNA]</scope>
    <source>
        <strain evidence="3">CECT 8649</strain>
    </source>
</reference>
<feature type="transmembrane region" description="Helical" evidence="1">
    <location>
        <begin position="20"/>
        <end position="38"/>
    </location>
</feature>
<sequence length="39" mass="4318">MLETVKTALTRQQHTLWKDGLGAVSLVVILYGALHLPML</sequence>
<dbReference type="AlphaFoldDB" id="A0A238JCN0"/>
<keyword evidence="1" id="KW-1133">Transmembrane helix</keyword>